<keyword evidence="1" id="KW-0694">RNA-binding</keyword>
<dbReference type="AlphaFoldDB" id="A0A1F7WL96"/>
<evidence type="ECO:0000256" key="2">
    <source>
        <dbReference type="SAM" id="MobiDB-lite"/>
    </source>
</evidence>
<evidence type="ECO:0000256" key="1">
    <source>
        <dbReference type="ARBA" id="ARBA00022884"/>
    </source>
</evidence>
<dbReference type="InterPro" id="IPR012677">
    <property type="entry name" value="Nucleotide-bd_a/b_plait_sf"/>
</dbReference>
<feature type="compositionally biased region" description="Acidic residues" evidence="2">
    <location>
        <begin position="111"/>
        <end position="122"/>
    </location>
</feature>
<accession>A0A1F7WL96</accession>
<comment type="caution">
    <text evidence="4">The sequence shown here is derived from an EMBL/GenBank/DDBJ whole genome shotgun (WGS) entry which is preliminary data.</text>
</comment>
<evidence type="ECO:0000313" key="4">
    <source>
        <dbReference type="EMBL" id="OGM03169.1"/>
    </source>
</evidence>
<feature type="domain" description="RRM" evidence="3">
    <location>
        <begin position="3"/>
        <end position="81"/>
    </location>
</feature>
<dbReference type="PROSITE" id="PS50102">
    <property type="entry name" value="RRM"/>
    <property type="match status" value="1"/>
</dbReference>
<dbReference type="InterPro" id="IPR003954">
    <property type="entry name" value="RRM_euk-type"/>
</dbReference>
<dbReference type="InterPro" id="IPR000504">
    <property type="entry name" value="RRM_dom"/>
</dbReference>
<evidence type="ECO:0000259" key="3">
    <source>
        <dbReference type="PROSITE" id="PS50102"/>
    </source>
</evidence>
<gene>
    <name evidence="4" type="ORF">A2115_00010</name>
</gene>
<dbReference type="CDD" id="cd21608">
    <property type="entry name" value="RRM2_NsCP33_like"/>
    <property type="match status" value="1"/>
</dbReference>
<dbReference type="InterPro" id="IPR035979">
    <property type="entry name" value="RBD_domain_sf"/>
</dbReference>
<name>A0A1F7WL96_9BACT</name>
<dbReference type="InterPro" id="IPR052462">
    <property type="entry name" value="SLIRP/GR-RBP-like"/>
</dbReference>
<dbReference type="Gene3D" id="3.30.70.330">
    <property type="match status" value="1"/>
</dbReference>
<dbReference type="Pfam" id="PF00076">
    <property type="entry name" value="RRM_1"/>
    <property type="match status" value="1"/>
</dbReference>
<dbReference type="STRING" id="1802471.A2115_00010"/>
<dbReference type="InterPro" id="IPR048289">
    <property type="entry name" value="RRM2_NsCP33-like"/>
</dbReference>
<feature type="compositionally biased region" description="Basic and acidic residues" evidence="2">
    <location>
        <begin position="76"/>
        <end position="110"/>
    </location>
</feature>
<feature type="region of interest" description="Disordered" evidence="2">
    <location>
        <begin position="76"/>
        <end position="122"/>
    </location>
</feature>
<dbReference type="EMBL" id="MGFJ01000004">
    <property type="protein sequence ID" value="OGM03169.1"/>
    <property type="molecule type" value="Genomic_DNA"/>
</dbReference>
<dbReference type="SUPFAM" id="SSF54928">
    <property type="entry name" value="RNA-binding domain, RBD"/>
    <property type="match status" value="1"/>
</dbReference>
<dbReference type="SMART" id="SM00361">
    <property type="entry name" value="RRM_1"/>
    <property type="match status" value="1"/>
</dbReference>
<proteinExistence type="predicted"/>
<dbReference type="GO" id="GO:0003723">
    <property type="term" value="F:RNA binding"/>
    <property type="evidence" value="ECO:0007669"/>
    <property type="project" value="UniProtKB-KW"/>
</dbReference>
<sequence>MTKRLFVGGIPYDITEDQIRDYFAKIGTVVSCNIIQDKYTGKSKGFGFVEMSTEEEAKKAMESYDGQDFEGRKITVKEARPMEDRGTRPEAAEDTKDQEVKVEESPKEETSGDMEETPADEE</sequence>
<protein>
    <recommendedName>
        <fullName evidence="3">RRM domain-containing protein</fullName>
    </recommendedName>
</protein>
<evidence type="ECO:0000313" key="5">
    <source>
        <dbReference type="Proteomes" id="UP000176198"/>
    </source>
</evidence>
<organism evidence="4 5">
    <name type="scientific">Candidatus Woesebacteria bacterium GWA1_41_8</name>
    <dbReference type="NCBI Taxonomy" id="1802471"/>
    <lineage>
        <taxon>Bacteria</taxon>
        <taxon>Candidatus Woeseibacteriota</taxon>
    </lineage>
</organism>
<dbReference type="Proteomes" id="UP000176198">
    <property type="component" value="Unassembled WGS sequence"/>
</dbReference>
<reference evidence="4 5" key="1">
    <citation type="journal article" date="2016" name="Nat. Commun.">
        <title>Thousands of microbial genomes shed light on interconnected biogeochemical processes in an aquifer system.</title>
        <authorList>
            <person name="Anantharaman K."/>
            <person name="Brown C.T."/>
            <person name="Hug L.A."/>
            <person name="Sharon I."/>
            <person name="Castelle C.J."/>
            <person name="Probst A.J."/>
            <person name="Thomas B.C."/>
            <person name="Singh A."/>
            <person name="Wilkins M.J."/>
            <person name="Karaoz U."/>
            <person name="Brodie E.L."/>
            <person name="Williams K.H."/>
            <person name="Hubbard S.S."/>
            <person name="Banfield J.F."/>
        </authorList>
    </citation>
    <scope>NUCLEOTIDE SEQUENCE [LARGE SCALE GENOMIC DNA]</scope>
</reference>
<dbReference type="SMART" id="SM00360">
    <property type="entry name" value="RRM"/>
    <property type="match status" value="1"/>
</dbReference>
<dbReference type="PANTHER" id="PTHR48027">
    <property type="entry name" value="HETEROGENEOUS NUCLEAR RIBONUCLEOPROTEIN 87F-RELATED"/>
    <property type="match status" value="1"/>
</dbReference>